<evidence type="ECO:0000313" key="10">
    <source>
        <dbReference type="Proteomes" id="UP000597444"/>
    </source>
</evidence>
<evidence type="ECO:0000256" key="5">
    <source>
        <dbReference type="ARBA" id="ARBA00022989"/>
    </source>
</evidence>
<keyword evidence="10" id="KW-1185">Reference proteome</keyword>
<dbReference type="RefSeq" id="WP_220204159.1">
    <property type="nucleotide sequence ID" value="NZ_BNJK01000001.1"/>
</dbReference>
<keyword evidence="4 7" id="KW-0812">Transmembrane</keyword>
<keyword evidence="2 7" id="KW-0813">Transport</keyword>
<dbReference type="InterPro" id="IPR035906">
    <property type="entry name" value="MetI-like_sf"/>
</dbReference>
<protein>
    <submittedName>
        <fullName evidence="9">Peptide ABC transporter permease</fullName>
    </submittedName>
</protein>
<dbReference type="CDD" id="cd06261">
    <property type="entry name" value="TM_PBP2"/>
    <property type="match status" value="1"/>
</dbReference>
<dbReference type="PANTHER" id="PTHR43163:SF6">
    <property type="entry name" value="DIPEPTIDE TRANSPORT SYSTEM PERMEASE PROTEIN DPPB-RELATED"/>
    <property type="match status" value="1"/>
</dbReference>
<feature type="transmembrane region" description="Helical" evidence="7">
    <location>
        <begin position="250"/>
        <end position="276"/>
    </location>
</feature>
<keyword evidence="5 7" id="KW-1133">Transmembrane helix</keyword>
<proteinExistence type="inferred from homology"/>
<dbReference type="EMBL" id="BNJK01000001">
    <property type="protein sequence ID" value="GHO93372.1"/>
    <property type="molecule type" value="Genomic_DNA"/>
</dbReference>
<keyword evidence="3" id="KW-1003">Cell membrane</keyword>
<comment type="similarity">
    <text evidence="7">Belongs to the binding-protein-dependent transport system permease family.</text>
</comment>
<evidence type="ECO:0000256" key="7">
    <source>
        <dbReference type="RuleBase" id="RU363032"/>
    </source>
</evidence>
<reference evidence="9" key="1">
    <citation type="submission" date="2020-10" db="EMBL/GenBank/DDBJ databases">
        <title>Taxonomic study of unclassified bacteria belonging to the class Ktedonobacteria.</title>
        <authorList>
            <person name="Yabe S."/>
            <person name="Wang C.M."/>
            <person name="Zheng Y."/>
            <person name="Sakai Y."/>
            <person name="Cavaletti L."/>
            <person name="Monciardini P."/>
            <person name="Donadio S."/>
        </authorList>
    </citation>
    <scope>NUCLEOTIDE SEQUENCE</scope>
    <source>
        <strain evidence="9">ID150040</strain>
    </source>
</reference>
<feature type="transmembrane region" description="Helical" evidence="7">
    <location>
        <begin position="296"/>
        <end position="322"/>
    </location>
</feature>
<name>A0A8J3ILC3_9CHLR</name>
<evidence type="ECO:0000256" key="6">
    <source>
        <dbReference type="ARBA" id="ARBA00023136"/>
    </source>
</evidence>
<organism evidence="9 10">
    <name type="scientific">Reticulibacter mediterranei</name>
    <dbReference type="NCBI Taxonomy" id="2778369"/>
    <lineage>
        <taxon>Bacteria</taxon>
        <taxon>Bacillati</taxon>
        <taxon>Chloroflexota</taxon>
        <taxon>Ktedonobacteria</taxon>
        <taxon>Ktedonobacterales</taxon>
        <taxon>Reticulibacteraceae</taxon>
        <taxon>Reticulibacter</taxon>
    </lineage>
</organism>
<dbReference type="InterPro" id="IPR000515">
    <property type="entry name" value="MetI-like"/>
</dbReference>
<evidence type="ECO:0000313" key="9">
    <source>
        <dbReference type="EMBL" id="GHO93372.1"/>
    </source>
</evidence>
<comment type="subcellular location">
    <subcellularLocation>
        <location evidence="1 7">Cell membrane</location>
        <topology evidence="1 7">Multi-pass membrane protein</topology>
    </subcellularLocation>
</comment>
<keyword evidence="6 7" id="KW-0472">Membrane</keyword>
<dbReference type="Gene3D" id="1.10.3720.10">
    <property type="entry name" value="MetI-like"/>
    <property type="match status" value="1"/>
</dbReference>
<dbReference type="PROSITE" id="PS50928">
    <property type="entry name" value="ABC_TM1"/>
    <property type="match status" value="1"/>
</dbReference>
<feature type="transmembrane region" description="Helical" evidence="7">
    <location>
        <begin position="107"/>
        <end position="128"/>
    </location>
</feature>
<sequence>MRHLLRRVLFYLVALWASATMNFLIPRLMPGDPAQAYVAKMQGQSSISAQTLQNIRIQFGLSDDPLWIQYFHYLNNLLHGNLGISLYQYPTPVAQILAYDLKWTVGLVGLAAVISFILGTLLGVLVAWKRDGWLDNTLPPLLTFFSAVPYFWMALGLVYVFGFVFNVLPIGGGYDTLTDLTVGWNMDFILSVIQHGILPAITIVIGSIAGWVLGMRNTMLTTLSEDYVLMAQAKGLSEQRVMLAYAARNAILPSITGFAMSLGFVVGGALLTEMVFSYPGIGFDLFNAVTNLDYSLIQGTFLVIALTMLAANFIADVVYTFLDPRVRQERG</sequence>
<feature type="transmembrane region" description="Helical" evidence="7">
    <location>
        <begin position="140"/>
        <end position="168"/>
    </location>
</feature>
<dbReference type="GO" id="GO:0005886">
    <property type="term" value="C:plasma membrane"/>
    <property type="evidence" value="ECO:0007669"/>
    <property type="project" value="UniProtKB-SubCell"/>
</dbReference>
<dbReference type="Pfam" id="PF19300">
    <property type="entry name" value="BPD_transp_1_N"/>
    <property type="match status" value="1"/>
</dbReference>
<dbReference type="PANTHER" id="PTHR43163">
    <property type="entry name" value="DIPEPTIDE TRANSPORT SYSTEM PERMEASE PROTEIN DPPB-RELATED"/>
    <property type="match status" value="1"/>
</dbReference>
<dbReference type="AlphaFoldDB" id="A0A8J3ILC3"/>
<comment type="caution">
    <text evidence="9">The sequence shown here is derived from an EMBL/GenBank/DDBJ whole genome shotgun (WGS) entry which is preliminary data.</text>
</comment>
<dbReference type="GO" id="GO:0055085">
    <property type="term" value="P:transmembrane transport"/>
    <property type="evidence" value="ECO:0007669"/>
    <property type="project" value="InterPro"/>
</dbReference>
<feature type="domain" description="ABC transmembrane type-1" evidence="8">
    <location>
        <begin position="101"/>
        <end position="315"/>
    </location>
</feature>
<dbReference type="Proteomes" id="UP000597444">
    <property type="component" value="Unassembled WGS sequence"/>
</dbReference>
<evidence type="ECO:0000256" key="1">
    <source>
        <dbReference type="ARBA" id="ARBA00004651"/>
    </source>
</evidence>
<accession>A0A8J3ILC3</accession>
<evidence type="ECO:0000256" key="3">
    <source>
        <dbReference type="ARBA" id="ARBA00022475"/>
    </source>
</evidence>
<gene>
    <name evidence="9" type="ORF">KSF_034200</name>
</gene>
<evidence type="ECO:0000256" key="2">
    <source>
        <dbReference type="ARBA" id="ARBA00022448"/>
    </source>
</evidence>
<feature type="transmembrane region" description="Helical" evidence="7">
    <location>
        <begin position="188"/>
        <end position="213"/>
    </location>
</feature>
<evidence type="ECO:0000256" key="4">
    <source>
        <dbReference type="ARBA" id="ARBA00022692"/>
    </source>
</evidence>
<dbReference type="SUPFAM" id="SSF161098">
    <property type="entry name" value="MetI-like"/>
    <property type="match status" value="1"/>
</dbReference>
<dbReference type="InterPro" id="IPR045621">
    <property type="entry name" value="BPD_transp_1_N"/>
</dbReference>
<evidence type="ECO:0000259" key="8">
    <source>
        <dbReference type="PROSITE" id="PS50928"/>
    </source>
</evidence>
<dbReference type="Pfam" id="PF00528">
    <property type="entry name" value="BPD_transp_1"/>
    <property type="match status" value="1"/>
</dbReference>